<dbReference type="InParanoid" id="L7JSI5"/>
<dbReference type="EMBL" id="JH994056">
    <property type="protein sequence ID" value="ELQ74250.1"/>
    <property type="molecule type" value="Genomic_DNA"/>
</dbReference>
<sequence>MLSILLPFPLFYKLFYPFVSAMRRISSFTATELLYLAHKMRRNVYTPSMYELLRKKALENNYTSCVAYAEDMRFKKLIELYKKKKILQEQCFNRSFIPNCKERRDLINTDKRTQSTVFSYRYTQETSANKPLGTIVHSSNLFSLHVQPSVQTPAPVAIPLDQNKLHKRYYLAMTEEEKELDDFLDKLEERNYGKSRSKNLVKDNFPILNKEKVTDAFSFIFEKVTTRKGIKDKNLWPSEYQVVLKKIKEELGLELSIGEDMQLVQAVLKALMVLQKWIFDKKEVVKAIYFKKMVIAFYDFYRK</sequence>
<dbReference type="AlphaFoldDB" id="L7JSI5"/>
<dbReference type="Proteomes" id="UP000011185">
    <property type="component" value="Unassembled WGS sequence"/>
</dbReference>
<evidence type="ECO:0000313" key="1">
    <source>
        <dbReference type="EMBL" id="ELQ74250.1"/>
    </source>
</evidence>
<dbReference type="OrthoDB" id="2195260at2759"/>
<dbReference type="VEuPathDB" id="MicrosporidiaDB:THOM_2827"/>
<keyword evidence="2" id="KW-1185">Reference proteome</keyword>
<dbReference type="HOGENOM" id="CLU_869036_0_0_1"/>
<proteinExistence type="predicted"/>
<gene>
    <name evidence="1" type="ORF">THOM_2827</name>
</gene>
<reference evidence="1 2" key="1">
    <citation type="journal article" date="2012" name="PLoS Pathog.">
        <title>The genome of the obligate intracellular parasite Trachipleistophora hominis: new insights into microsporidian genome dynamics and reductive evolution.</title>
        <authorList>
            <person name="Heinz E."/>
            <person name="Williams T.A."/>
            <person name="Nakjang S."/>
            <person name="Noel C.J."/>
            <person name="Swan D.C."/>
            <person name="Goldberg A.V."/>
            <person name="Harris S.R."/>
            <person name="Weinmaier T."/>
            <person name="Markert S."/>
            <person name="Becher D."/>
            <person name="Bernhardt J."/>
            <person name="Dagan T."/>
            <person name="Hacker C."/>
            <person name="Lucocq J.M."/>
            <person name="Schweder T."/>
            <person name="Rattei T."/>
            <person name="Hall N."/>
            <person name="Hirt R.P."/>
            <person name="Embley T.M."/>
        </authorList>
    </citation>
    <scope>NUCLEOTIDE SEQUENCE [LARGE SCALE GENOMIC DNA]</scope>
</reference>
<evidence type="ECO:0000313" key="2">
    <source>
        <dbReference type="Proteomes" id="UP000011185"/>
    </source>
</evidence>
<accession>L7JSI5</accession>
<organism evidence="1 2">
    <name type="scientific">Trachipleistophora hominis</name>
    <name type="common">Microsporidian parasite</name>
    <dbReference type="NCBI Taxonomy" id="72359"/>
    <lineage>
        <taxon>Eukaryota</taxon>
        <taxon>Fungi</taxon>
        <taxon>Fungi incertae sedis</taxon>
        <taxon>Microsporidia</taxon>
        <taxon>Pleistophoridae</taxon>
        <taxon>Trachipleistophora</taxon>
    </lineage>
</organism>
<protein>
    <submittedName>
        <fullName evidence="1">Uncharacterized protein</fullName>
    </submittedName>
</protein>
<name>L7JSI5_TRAHO</name>
<dbReference type="OMA" id="KRYYLAM"/>